<sequence>MNAFRQPQPAHHEPPLAPCPTSPMLTAAQYYPMRPAVWRGWDRHHHPPSRCYLPKSWPVYRLQRLVTLAVCLLAVLLMCLVAFTLLQAAPASPRIRFGRVRTLEDEEQPLSGPGHREDDYNSESALDDYDDEEDEEELVMSEDYEDTGRDHEYNPEFDMSYFDFSIKGKAVGAGGAGGRLDEGAGTFKTPVIRASWTQLPLPPVHLMNRGGVEVVRDGILFSGEVEAKLKDPGMSDEEVGRLLWQVRSRQVVELRDPSWDRCGRPKNQWVKFTGGVAACARYSYFIVRCLVRQVEEGQLTKHYPPHRYPDDHLLLGEVLSFYLARLLRVERVLPATLARPDHPRWAAAAPQMEHAGWGAAPVVVLTPWLPDLVRDHMPAALLHALTTNTTLGVAAEVEGNTRPSSLREASEGELVRLLQWSDLLLFDYLTANYDRVAYMLDATEGEGRPEVLAGTVHNLVRNRDTGALWLLDNESGLVDGYSLLYNGGDPAQASRFSAFHRHLLQSMCVIPETHRRGSPGPSRAPKAP</sequence>
<dbReference type="PANTHER" id="PTHR13147">
    <property type="entry name" value="FOUR-JOINTED BOX PROTEIN 1"/>
    <property type="match status" value="1"/>
</dbReference>
<gene>
    <name evidence="3" type="primary">FJX1</name>
    <name evidence="3" type="ORF">GWK47_003709</name>
</gene>
<evidence type="ECO:0000256" key="2">
    <source>
        <dbReference type="SAM" id="Phobius"/>
    </source>
</evidence>
<dbReference type="PRINTS" id="PR02072">
    <property type="entry name" value="4JOINTEDBOX1"/>
</dbReference>
<name>A0A8J4YJ47_CHIOP</name>
<protein>
    <submittedName>
        <fullName evidence="3">Four-jointed box protein 1</fullName>
    </submittedName>
</protein>
<dbReference type="AlphaFoldDB" id="A0A8J4YJ47"/>
<dbReference type="InterPro" id="IPR024868">
    <property type="entry name" value="FJX1/FJ"/>
</dbReference>
<evidence type="ECO:0000313" key="4">
    <source>
        <dbReference type="Proteomes" id="UP000770661"/>
    </source>
</evidence>
<evidence type="ECO:0000313" key="3">
    <source>
        <dbReference type="EMBL" id="KAG0728500.1"/>
    </source>
</evidence>
<dbReference type="GO" id="GO:0005615">
    <property type="term" value="C:extracellular space"/>
    <property type="evidence" value="ECO:0007669"/>
    <property type="project" value="TreeGrafter"/>
</dbReference>
<feature type="compositionally biased region" description="Acidic residues" evidence="1">
    <location>
        <begin position="125"/>
        <end position="145"/>
    </location>
</feature>
<keyword evidence="2" id="KW-0472">Membrane</keyword>
<dbReference type="OrthoDB" id="10055077at2759"/>
<keyword evidence="2" id="KW-0812">Transmembrane</keyword>
<reference evidence="3" key="1">
    <citation type="submission" date="2020-07" db="EMBL/GenBank/DDBJ databases">
        <title>The High-quality genome of the commercially important snow crab, Chionoecetes opilio.</title>
        <authorList>
            <person name="Jeong J.-H."/>
            <person name="Ryu S."/>
        </authorList>
    </citation>
    <scope>NUCLEOTIDE SEQUENCE</scope>
    <source>
        <strain evidence="3">MADBK_172401_WGS</strain>
        <tissue evidence="3">Digestive gland</tissue>
    </source>
</reference>
<proteinExistence type="predicted"/>
<keyword evidence="4" id="KW-1185">Reference proteome</keyword>
<organism evidence="3 4">
    <name type="scientific">Chionoecetes opilio</name>
    <name type="common">Atlantic snow crab</name>
    <name type="synonym">Cancer opilio</name>
    <dbReference type="NCBI Taxonomy" id="41210"/>
    <lineage>
        <taxon>Eukaryota</taxon>
        <taxon>Metazoa</taxon>
        <taxon>Ecdysozoa</taxon>
        <taxon>Arthropoda</taxon>
        <taxon>Crustacea</taxon>
        <taxon>Multicrustacea</taxon>
        <taxon>Malacostraca</taxon>
        <taxon>Eumalacostraca</taxon>
        <taxon>Eucarida</taxon>
        <taxon>Decapoda</taxon>
        <taxon>Pleocyemata</taxon>
        <taxon>Brachyura</taxon>
        <taxon>Eubrachyura</taxon>
        <taxon>Majoidea</taxon>
        <taxon>Majidae</taxon>
        <taxon>Chionoecetes</taxon>
    </lineage>
</organism>
<dbReference type="Proteomes" id="UP000770661">
    <property type="component" value="Unassembled WGS sequence"/>
</dbReference>
<dbReference type="EMBL" id="JACEEZ010002126">
    <property type="protein sequence ID" value="KAG0728500.1"/>
    <property type="molecule type" value="Genomic_DNA"/>
</dbReference>
<comment type="caution">
    <text evidence="3">The sequence shown here is derived from an EMBL/GenBank/DDBJ whole genome shotgun (WGS) entry which is preliminary data.</text>
</comment>
<evidence type="ECO:0000256" key="1">
    <source>
        <dbReference type="SAM" id="MobiDB-lite"/>
    </source>
</evidence>
<dbReference type="GO" id="GO:0007267">
    <property type="term" value="P:cell-cell signaling"/>
    <property type="evidence" value="ECO:0007669"/>
    <property type="project" value="TreeGrafter"/>
</dbReference>
<accession>A0A8J4YJ47</accession>
<feature type="transmembrane region" description="Helical" evidence="2">
    <location>
        <begin position="65"/>
        <end position="86"/>
    </location>
</feature>
<keyword evidence="2" id="KW-1133">Transmembrane helix</keyword>
<dbReference type="PANTHER" id="PTHR13147:SF5">
    <property type="entry name" value="FOUR-JOINTED BOX PROTEIN 1"/>
    <property type="match status" value="1"/>
</dbReference>
<feature type="region of interest" description="Disordered" evidence="1">
    <location>
        <begin position="105"/>
        <end position="149"/>
    </location>
</feature>